<feature type="region of interest" description="Disordered" evidence="1">
    <location>
        <begin position="43"/>
        <end position="66"/>
    </location>
</feature>
<dbReference type="Proteomes" id="UP000439903">
    <property type="component" value="Unassembled WGS sequence"/>
</dbReference>
<gene>
    <name evidence="2" type="ORF">F8M41_016427</name>
</gene>
<evidence type="ECO:0000313" key="3">
    <source>
        <dbReference type="Proteomes" id="UP000439903"/>
    </source>
</evidence>
<feature type="compositionally biased region" description="Basic and acidic residues" evidence="1">
    <location>
        <begin position="51"/>
        <end position="66"/>
    </location>
</feature>
<dbReference type="AlphaFoldDB" id="A0A8H4APL0"/>
<protein>
    <submittedName>
        <fullName evidence="2">Uncharacterized protein</fullName>
    </submittedName>
</protein>
<dbReference type="EMBL" id="WTPW01000355">
    <property type="protein sequence ID" value="KAF0520299.1"/>
    <property type="molecule type" value="Genomic_DNA"/>
</dbReference>
<organism evidence="2 3">
    <name type="scientific">Gigaspora margarita</name>
    <dbReference type="NCBI Taxonomy" id="4874"/>
    <lineage>
        <taxon>Eukaryota</taxon>
        <taxon>Fungi</taxon>
        <taxon>Fungi incertae sedis</taxon>
        <taxon>Mucoromycota</taxon>
        <taxon>Glomeromycotina</taxon>
        <taxon>Glomeromycetes</taxon>
        <taxon>Diversisporales</taxon>
        <taxon>Gigasporaceae</taxon>
        <taxon>Gigaspora</taxon>
    </lineage>
</organism>
<name>A0A8H4APL0_GIGMA</name>
<proteinExistence type="predicted"/>
<comment type="caution">
    <text evidence="2">The sequence shown here is derived from an EMBL/GenBank/DDBJ whole genome shotgun (WGS) entry which is preliminary data.</text>
</comment>
<evidence type="ECO:0000256" key="1">
    <source>
        <dbReference type="SAM" id="MobiDB-lite"/>
    </source>
</evidence>
<accession>A0A8H4APL0</accession>
<sequence length="66" mass="7810">MRKLLQQWKEETKPIEEEQIETASNITVDSEVAIDENETRQMSYSEVVGQHQRERRREVAHIIDNG</sequence>
<keyword evidence="3" id="KW-1185">Reference proteome</keyword>
<evidence type="ECO:0000313" key="2">
    <source>
        <dbReference type="EMBL" id="KAF0520299.1"/>
    </source>
</evidence>
<reference evidence="2 3" key="1">
    <citation type="journal article" date="2019" name="Environ. Microbiol.">
        <title>At the nexus of three kingdoms: the genome of the mycorrhizal fungus Gigaspora margarita provides insights into plant, endobacterial and fungal interactions.</title>
        <authorList>
            <person name="Venice F."/>
            <person name="Ghignone S."/>
            <person name="Salvioli di Fossalunga A."/>
            <person name="Amselem J."/>
            <person name="Novero M."/>
            <person name="Xianan X."/>
            <person name="Sedzielewska Toro K."/>
            <person name="Morin E."/>
            <person name="Lipzen A."/>
            <person name="Grigoriev I.V."/>
            <person name="Henrissat B."/>
            <person name="Martin F.M."/>
            <person name="Bonfante P."/>
        </authorList>
    </citation>
    <scope>NUCLEOTIDE SEQUENCE [LARGE SCALE GENOMIC DNA]</scope>
    <source>
        <strain evidence="2 3">BEG34</strain>
    </source>
</reference>